<evidence type="ECO:0000259" key="7">
    <source>
        <dbReference type="Pfam" id="PF08281"/>
    </source>
</evidence>
<keyword evidence="9" id="KW-1185">Reference proteome</keyword>
<dbReference type="NCBIfam" id="TIGR02937">
    <property type="entry name" value="sigma70-ECF"/>
    <property type="match status" value="1"/>
</dbReference>
<dbReference type="InterPro" id="IPR013249">
    <property type="entry name" value="RNA_pol_sigma70_r4_t2"/>
</dbReference>
<evidence type="ECO:0000256" key="5">
    <source>
        <dbReference type="ARBA" id="ARBA00023163"/>
    </source>
</evidence>
<dbReference type="InterPro" id="IPR036388">
    <property type="entry name" value="WH-like_DNA-bd_sf"/>
</dbReference>
<dbReference type="AlphaFoldDB" id="A0A930VPQ2"/>
<dbReference type="GO" id="GO:0003677">
    <property type="term" value="F:DNA binding"/>
    <property type="evidence" value="ECO:0007669"/>
    <property type="project" value="UniProtKB-KW"/>
</dbReference>
<dbReference type="EMBL" id="JADKPO010000015">
    <property type="protein sequence ID" value="MBF4768561.1"/>
    <property type="molecule type" value="Genomic_DNA"/>
</dbReference>
<comment type="similarity">
    <text evidence="1">Belongs to the sigma-70 factor family. ECF subfamily.</text>
</comment>
<sequence length="202" mass="22409">MSHDESAHAGSDADVIARSVREPECFGLIWDRYAGDVHRFVMRRLGRDLADDVTAETFAAALRQRARFEPGRSARPWLFGIAANLIGKHRRTEIRGLRAVARLGIDPVERSWMSEGVEERVMAGSARPALASALAELASGDRHVLLLVAWADLTYAEVAEALGIPVGTVRSRLHRARQAVRRSLTHDPLTEPMLREVPTWTS</sequence>
<evidence type="ECO:0000313" key="9">
    <source>
        <dbReference type="Proteomes" id="UP000660668"/>
    </source>
</evidence>
<dbReference type="InterPro" id="IPR013325">
    <property type="entry name" value="RNA_pol_sigma_r2"/>
</dbReference>
<dbReference type="CDD" id="cd06171">
    <property type="entry name" value="Sigma70_r4"/>
    <property type="match status" value="1"/>
</dbReference>
<reference evidence="8" key="1">
    <citation type="submission" date="2020-11" db="EMBL/GenBank/DDBJ databases">
        <title>Nocardioides cynanchi sp. nov., isolated from soil of rhizosphere of Cynanchum wilfordii.</title>
        <authorList>
            <person name="Lee J.-S."/>
            <person name="Suh M.K."/>
            <person name="Kim J.-S."/>
        </authorList>
    </citation>
    <scope>NUCLEOTIDE SEQUENCE</scope>
    <source>
        <strain evidence="8">KCTC 19276</strain>
    </source>
</reference>
<evidence type="ECO:0000259" key="6">
    <source>
        <dbReference type="Pfam" id="PF04542"/>
    </source>
</evidence>
<dbReference type="RefSeq" id="WP_194696716.1">
    <property type="nucleotide sequence ID" value="NZ_JADKPO010000015.1"/>
</dbReference>
<dbReference type="PANTHER" id="PTHR43133">
    <property type="entry name" value="RNA POLYMERASE ECF-TYPE SIGMA FACTO"/>
    <property type="match status" value="1"/>
</dbReference>
<dbReference type="InterPro" id="IPR013324">
    <property type="entry name" value="RNA_pol_sigma_r3/r4-like"/>
</dbReference>
<dbReference type="SUPFAM" id="SSF88946">
    <property type="entry name" value="Sigma2 domain of RNA polymerase sigma factors"/>
    <property type="match status" value="1"/>
</dbReference>
<keyword evidence="5" id="KW-0804">Transcription</keyword>
<dbReference type="Pfam" id="PF04542">
    <property type="entry name" value="Sigma70_r2"/>
    <property type="match status" value="1"/>
</dbReference>
<keyword evidence="2" id="KW-0805">Transcription regulation</keyword>
<feature type="domain" description="RNA polymerase sigma factor 70 region 4 type 2" evidence="7">
    <location>
        <begin position="129"/>
        <end position="179"/>
    </location>
</feature>
<protein>
    <submittedName>
        <fullName evidence="8">Sigma-70 family RNA polymerase sigma factor</fullName>
    </submittedName>
</protein>
<keyword evidence="3" id="KW-0731">Sigma factor</keyword>
<dbReference type="SUPFAM" id="SSF88659">
    <property type="entry name" value="Sigma3 and sigma4 domains of RNA polymerase sigma factors"/>
    <property type="match status" value="1"/>
</dbReference>
<dbReference type="PANTHER" id="PTHR43133:SF8">
    <property type="entry name" value="RNA POLYMERASE SIGMA FACTOR HI_1459-RELATED"/>
    <property type="match status" value="1"/>
</dbReference>
<evidence type="ECO:0000313" key="8">
    <source>
        <dbReference type="EMBL" id="MBF4768561.1"/>
    </source>
</evidence>
<evidence type="ECO:0000256" key="4">
    <source>
        <dbReference type="ARBA" id="ARBA00023125"/>
    </source>
</evidence>
<dbReference type="Gene3D" id="1.10.1740.10">
    <property type="match status" value="1"/>
</dbReference>
<dbReference type="InterPro" id="IPR014284">
    <property type="entry name" value="RNA_pol_sigma-70_dom"/>
</dbReference>
<feature type="domain" description="RNA polymerase sigma-70 region 2" evidence="6">
    <location>
        <begin position="30"/>
        <end position="93"/>
    </location>
</feature>
<proteinExistence type="inferred from homology"/>
<keyword evidence="4" id="KW-0238">DNA-binding</keyword>
<dbReference type="GO" id="GO:0016987">
    <property type="term" value="F:sigma factor activity"/>
    <property type="evidence" value="ECO:0007669"/>
    <property type="project" value="UniProtKB-KW"/>
</dbReference>
<evidence type="ECO:0000256" key="2">
    <source>
        <dbReference type="ARBA" id="ARBA00023015"/>
    </source>
</evidence>
<gene>
    <name evidence="8" type="ORF">ISU10_12385</name>
</gene>
<dbReference type="GO" id="GO:0006352">
    <property type="term" value="P:DNA-templated transcription initiation"/>
    <property type="evidence" value="ECO:0007669"/>
    <property type="project" value="InterPro"/>
</dbReference>
<dbReference type="Proteomes" id="UP000660668">
    <property type="component" value="Unassembled WGS sequence"/>
</dbReference>
<dbReference type="Gene3D" id="1.10.10.10">
    <property type="entry name" value="Winged helix-like DNA-binding domain superfamily/Winged helix DNA-binding domain"/>
    <property type="match status" value="1"/>
</dbReference>
<organism evidence="8 9">
    <name type="scientific">Nocardioides agariphilus</name>
    <dbReference type="NCBI Taxonomy" id="433664"/>
    <lineage>
        <taxon>Bacteria</taxon>
        <taxon>Bacillati</taxon>
        <taxon>Actinomycetota</taxon>
        <taxon>Actinomycetes</taxon>
        <taxon>Propionibacteriales</taxon>
        <taxon>Nocardioidaceae</taxon>
        <taxon>Nocardioides</taxon>
    </lineage>
</organism>
<name>A0A930VPQ2_9ACTN</name>
<evidence type="ECO:0000256" key="3">
    <source>
        <dbReference type="ARBA" id="ARBA00023082"/>
    </source>
</evidence>
<evidence type="ECO:0000256" key="1">
    <source>
        <dbReference type="ARBA" id="ARBA00010641"/>
    </source>
</evidence>
<dbReference type="InterPro" id="IPR039425">
    <property type="entry name" value="RNA_pol_sigma-70-like"/>
</dbReference>
<accession>A0A930VPQ2</accession>
<dbReference type="Pfam" id="PF08281">
    <property type="entry name" value="Sigma70_r4_2"/>
    <property type="match status" value="1"/>
</dbReference>
<dbReference type="InterPro" id="IPR007627">
    <property type="entry name" value="RNA_pol_sigma70_r2"/>
</dbReference>
<comment type="caution">
    <text evidence="8">The sequence shown here is derived from an EMBL/GenBank/DDBJ whole genome shotgun (WGS) entry which is preliminary data.</text>
</comment>